<dbReference type="InterPro" id="IPR036271">
    <property type="entry name" value="Tet_transcr_reg_TetR-rel_C_sf"/>
</dbReference>
<organism evidence="6 7">
    <name type="scientific">Agitococcus lubricus</name>
    <dbReference type="NCBI Taxonomy" id="1077255"/>
    <lineage>
        <taxon>Bacteria</taxon>
        <taxon>Pseudomonadati</taxon>
        <taxon>Pseudomonadota</taxon>
        <taxon>Gammaproteobacteria</taxon>
        <taxon>Moraxellales</taxon>
        <taxon>Moraxellaceae</taxon>
        <taxon>Agitococcus</taxon>
    </lineage>
</organism>
<keyword evidence="2 4" id="KW-0238">DNA-binding</keyword>
<reference evidence="6 7" key="1">
    <citation type="submission" date="2018-04" db="EMBL/GenBank/DDBJ databases">
        <title>Genomic Encyclopedia of Archaeal and Bacterial Type Strains, Phase II (KMG-II): from individual species to whole genera.</title>
        <authorList>
            <person name="Goeker M."/>
        </authorList>
    </citation>
    <scope>NUCLEOTIDE SEQUENCE [LARGE SCALE GENOMIC DNA]</scope>
    <source>
        <strain evidence="6 7">DSM 5822</strain>
    </source>
</reference>
<dbReference type="InterPro" id="IPR050109">
    <property type="entry name" value="HTH-type_TetR-like_transc_reg"/>
</dbReference>
<name>A0A2T5IUM8_9GAMM</name>
<evidence type="ECO:0000259" key="5">
    <source>
        <dbReference type="PROSITE" id="PS50977"/>
    </source>
</evidence>
<dbReference type="InterPro" id="IPR009057">
    <property type="entry name" value="Homeodomain-like_sf"/>
</dbReference>
<protein>
    <submittedName>
        <fullName evidence="6">TetR family transcriptional regulator</fullName>
    </submittedName>
</protein>
<evidence type="ECO:0000313" key="6">
    <source>
        <dbReference type="EMBL" id="PTQ87523.1"/>
    </source>
</evidence>
<dbReference type="EMBL" id="QAON01000018">
    <property type="protein sequence ID" value="PTQ87523.1"/>
    <property type="molecule type" value="Genomic_DNA"/>
</dbReference>
<dbReference type="PANTHER" id="PTHR30055:SF234">
    <property type="entry name" value="HTH-TYPE TRANSCRIPTIONAL REGULATOR BETI"/>
    <property type="match status" value="1"/>
</dbReference>
<dbReference type="GO" id="GO:0000976">
    <property type="term" value="F:transcription cis-regulatory region binding"/>
    <property type="evidence" value="ECO:0007669"/>
    <property type="project" value="TreeGrafter"/>
</dbReference>
<evidence type="ECO:0000256" key="4">
    <source>
        <dbReference type="PROSITE-ProRule" id="PRU00335"/>
    </source>
</evidence>
<evidence type="ECO:0000256" key="1">
    <source>
        <dbReference type="ARBA" id="ARBA00023015"/>
    </source>
</evidence>
<sequence>MNFCPRSRGRPRCQQAALSREQIIERAFVAFAEQTYEQVSLRALAKECGISDSLLHHHFGSKQQLWQEAADNYIAPLMATLTTNLETLAANDRPAQALRQNLPQSLKNMVSNTAALAFIFREGDQNNERSDYLRQRYMRPYLNRLDALFNQAVLDGDFRPIPPAARHVLIMGFLRSMVIPAHLQDELAPHLSSPEQTHALIDHIALLLLHGFSQSSPPLLGATTHVQ</sequence>
<accession>A0A2T5IUM8</accession>
<dbReference type="GO" id="GO:0003700">
    <property type="term" value="F:DNA-binding transcription factor activity"/>
    <property type="evidence" value="ECO:0007669"/>
    <property type="project" value="TreeGrafter"/>
</dbReference>
<keyword evidence="3" id="KW-0804">Transcription</keyword>
<evidence type="ECO:0000256" key="3">
    <source>
        <dbReference type="ARBA" id="ARBA00023163"/>
    </source>
</evidence>
<dbReference type="OrthoDB" id="9815924at2"/>
<dbReference type="PROSITE" id="PS50977">
    <property type="entry name" value="HTH_TETR_2"/>
    <property type="match status" value="1"/>
</dbReference>
<dbReference type="PANTHER" id="PTHR30055">
    <property type="entry name" value="HTH-TYPE TRANSCRIPTIONAL REGULATOR RUTR"/>
    <property type="match status" value="1"/>
</dbReference>
<dbReference type="AlphaFoldDB" id="A0A2T5IUM8"/>
<dbReference type="RefSeq" id="WP_107866741.1">
    <property type="nucleotide sequence ID" value="NZ_QAON01000018.1"/>
</dbReference>
<dbReference type="InterPro" id="IPR001647">
    <property type="entry name" value="HTH_TetR"/>
</dbReference>
<dbReference type="Gene3D" id="1.10.357.10">
    <property type="entry name" value="Tetracycline Repressor, domain 2"/>
    <property type="match status" value="1"/>
</dbReference>
<feature type="domain" description="HTH tetR-type" evidence="5">
    <location>
        <begin position="17"/>
        <end position="77"/>
    </location>
</feature>
<gene>
    <name evidence="6" type="ORF">C8N29_11818</name>
</gene>
<proteinExistence type="predicted"/>
<evidence type="ECO:0000313" key="7">
    <source>
        <dbReference type="Proteomes" id="UP000244223"/>
    </source>
</evidence>
<dbReference type="Proteomes" id="UP000244223">
    <property type="component" value="Unassembled WGS sequence"/>
</dbReference>
<dbReference type="SUPFAM" id="SSF48498">
    <property type="entry name" value="Tetracyclin repressor-like, C-terminal domain"/>
    <property type="match status" value="1"/>
</dbReference>
<dbReference type="Pfam" id="PF00440">
    <property type="entry name" value="TetR_N"/>
    <property type="match status" value="1"/>
</dbReference>
<dbReference type="SUPFAM" id="SSF46689">
    <property type="entry name" value="Homeodomain-like"/>
    <property type="match status" value="1"/>
</dbReference>
<keyword evidence="1" id="KW-0805">Transcription regulation</keyword>
<feature type="DNA-binding region" description="H-T-H motif" evidence="4">
    <location>
        <begin position="40"/>
        <end position="59"/>
    </location>
</feature>
<evidence type="ECO:0000256" key="2">
    <source>
        <dbReference type="ARBA" id="ARBA00023125"/>
    </source>
</evidence>
<comment type="caution">
    <text evidence="6">The sequence shown here is derived from an EMBL/GenBank/DDBJ whole genome shotgun (WGS) entry which is preliminary data.</text>
</comment>
<keyword evidence="7" id="KW-1185">Reference proteome</keyword>